<keyword evidence="1" id="KW-0862">Zinc</keyword>
<proteinExistence type="predicted"/>
<feature type="domain" description="CCHC-type" evidence="3">
    <location>
        <begin position="31"/>
        <end position="46"/>
    </location>
</feature>
<evidence type="ECO:0000313" key="4">
    <source>
        <dbReference type="EMBL" id="GEU65061.1"/>
    </source>
</evidence>
<dbReference type="GO" id="GO:0003676">
    <property type="term" value="F:nucleic acid binding"/>
    <property type="evidence" value="ECO:0007669"/>
    <property type="project" value="InterPro"/>
</dbReference>
<dbReference type="Gene3D" id="3.30.420.10">
    <property type="entry name" value="Ribonuclease H-like superfamily/Ribonuclease H"/>
    <property type="match status" value="1"/>
</dbReference>
<evidence type="ECO:0000256" key="2">
    <source>
        <dbReference type="SAM" id="MobiDB-lite"/>
    </source>
</evidence>
<dbReference type="InterPro" id="IPR036875">
    <property type="entry name" value="Znf_CCHC_sf"/>
</dbReference>
<dbReference type="GO" id="GO:0008270">
    <property type="term" value="F:zinc ion binding"/>
    <property type="evidence" value="ECO:0007669"/>
    <property type="project" value="UniProtKB-KW"/>
</dbReference>
<gene>
    <name evidence="4" type="ORF">Tci_037039</name>
</gene>
<dbReference type="PROSITE" id="PS50158">
    <property type="entry name" value="ZF_CCHC"/>
    <property type="match status" value="1"/>
</dbReference>
<dbReference type="SUPFAM" id="SSF53098">
    <property type="entry name" value="Ribonuclease H-like"/>
    <property type="match status" value="1"/>
</dbReference>
<comment type="caution">
    <text evidence="4">The sequence shown here is derived from an EMBL/GenBank/DDBJ whole genome shotgun (WGS) entry which is preliminary data.</text>
</comment>
<dbReference type="PANTHER" id="PTHR11439:SF495">
    <property type="entry name" value="REVERSE TRANSCRIPTASE, RNA-DEPENDENT DNA POLYMERASE-RELATED"/>
    <property type="match status" value="1"/>
</dbReference>
<keyword evidence="1" id="KW-0863">Zinc-finger</keyword>
<dbReference type="Pfam" id="PF00098">
    <property type="entry name" value="zf-CCHC"/>
    <property type="match status" value="1"/>
</dbReference>
<feature type="region of interest" description="Disordered" evidence="2">
    <location>
        <begin position="220"/>
        <end position="252"/>
    </location>
</feature>
<dbReference type="Pfam" id="PF07727">
    <property type="entry name" value="RVT_2"/>
    <property type="match status" value="2"/>
</dbReference>
<dbReference type="InterPro" id="IPR012337">
    <property type="entry name" value="RNaseH-like_sf"/>
</dbReference>
<reference evidence="4" key="1">
    <citation type="journal article" date="2019" name="Sci. Rep.">
        <title>Draft genome of Tanacetum cinerariifolium, the natural source of mosquito coil.</title>
        <authorList>
            <person name="Yamashiro T."/>
            <person name="Shiraishi A."/>
            <person name="Satake H."/>
            <person name="Nakayama K."/>
        </authorList>
    </citation>
    <scope>NUCLEOTIDE SEQUENCE</scope>
</reference>
<dbReference type="AlphaFoldDB" id="A0A6L2LTC6"/>
<keyword evidence="1" id="KW-0479">Metal-binding</keyword>
<name>A0A6L2LTC6_TANCI</name>
<evidence type="ECO:0000256" key="1">
    <source>
        <dbReference type="PROSITE-ProRule" id="PRU00047"/>
    </source>
</evidence>
<dbReference type="Gene3D" id="4.10.60.10">
    <property type="entry name" value="Zinc finger, CCHC-type"/>
    <property type="match status" value="1"/>
</dbReference>
<sequence length="861" mass="98280">MRVRRYFQKTGKKVTISRSDTAGYDNINVECFNCHKMGHFARECRSPRNQESRPKNQDNSRKTVIVEDTSSKAMVAINGAGFDWSYMADDEVPTNMALMAFSDSEIKIDNFKNASKSLDKLIGSQITENSKTGLGFTSYNAVAPPPTGFFAPPSIDLSNSGLKEFKQPEFKEYRHKDSKNVCIYTSNKIKKAYDALIIEDWVFDSNEDESEEMVLKSDNVQHKHEQANQPRNSGIVPISTARQSSSKAATPVSVAKPINTAASKPLGAPQDALKDQGYFNSGCSRHMTGNISYLTDFKEHDGGYVAFRGGAKGGKITRKGTIRNATKDETSRIVKSFITEIENLVEKKVKIIRCDNGTEFKNRVMNGFCEKKSIKREYNAEVVNTACYVQNKTSWESLMENQMKGSLLANLQLVKLLEYTTVGLERPVNTTTPTYVDSPNDPLMPDLEDARIFDDAYDDRDEGAEADYNNLETVISVSLIPSTRIHKHHPKEHIIKEVNSAVQTMKMAKQNEAGLISFINKQRRTNHKDFQNCLFACFLSQMEPKKTLVDLPPRKRAIGAKWVYRNKRDQRGIVVRNKAWLVVQGYRQEECIDYDEFFALVARIEAINQPSSFVDPEFPDGVYKVKKALYGLHQAPKAWYETSSTYLLDNGFRRWTIDKTLFIKKIKDDILLVQVYVVDIIFGSIKRSLSASLDRQSTTKEYIDASNCYGQVLWLQNQFLDYGYNFMQTKIHVDNESAICVVKNHVYHLKTKHIEFRHHFIRDSYDKRLIEMVKIHTDYNVVDLLNKAFDVTRFQFLVASIGLELKGYLFNDGYADLVLHAGDYFNTAVVFRLGFHQHKNGHQFAMSNRQERIGYSRANDN</sequence>
<dbReference type="PANTHER" id="PTHR11439">
    <property type="entry name" value="GAG-POL-RELATED RETROTRANSPOSON"/>
    <property type="match status" value="1"/>
</dbReference>
<dbReference type="InterPro" id="IPR036397">
    <property type="entry name" value="RNaseH_sf"/>
</dbReference>
<evidence type="ECO:0000259" key="3">
    <source>
        <dbReference type="PROSITE" id="PS50158"/>
    </source>
</evidence>
<dbReference type="EMBL" id="BKCJ010005129">
    <property type="protein sequence ID" value="GEU65061.1"/>
    <property type="molecule type" value="Genomic_DNA"/>
</dbReference>
<dbReference type="SMART" id="SM00343">
    <property type="entry name" value="ZnF_C2HC"/>
    <property type="match status" value="1"/>
</dbReference>
<dbReference type="SUPFAM" id="SSF57756">
    <property type="entry name" value="Retrovirus zinc finger-like domains"/>
    <property type="match status" value="1"/>
</dbReference>
<protein>
    <recommendedName>
        <fullName evidence="3">CCHC-type domain-containing protein</fullName>
    </recommendedName>
</protein>
<dbReference type="CDD" id="cd09272">
    <property type="entry name" value="RNase_HI_RT_Ty1"/>
    <property type="match status" value="1"/>
</dbReference>
<dbReference type="InterPro" id="IPR013103">
    <property type="entry name" value="RVT_2"/>
</dbReference>
<organism evidence="4">
    <name type="scientific">Tanacetum cinerariifolium</name>
    <name type="common">Dalmatian daisy</name>
    <name type="synonym">Chrysanthemum cinerariifolium</name>
    <dbReference type="NCBI Taxonomy" id="118510"/>
    <lineage>
        <taxon>Eukaryota</taxon>
        <taxon>Viridiplantae</taxon>
        <taxon>Streptophyta</taxon>
        <taxon>Embryophyta</taxon>
        <taxon>Tracheophyta</taxon>
        <taxon>Spermatophyta</taxon>
        <taxon>Magnoliopsida</taxon>
        <taxon>eudicotyledons</taxon>
        <taxon>Gunneridae</taxon>
        <taxon>Pentapetalae</taxon>
        <taxon>asterids</taxon>
        <taxon>campanulids</taxon>
        <taxon>Asterales</taxon>
        <taxon>Asteraceae</taxon>
        <taxon>Asteroideae</taxon>
        <taxon>Anthemideae</taxon>
        <taxon>Anthemidinae</taxon>
        <taxon>Tanacetum</taxon>
    </lineage>
</organism>
<accession>A0A6L2LTC6</accession>
<dbReference type="InterPro" id="IPR001878">
    <property type="entry name" value="Znf_CCHC"/>
</dbReference>